<dbReference type="AlphaFoldDB" id="A0A0A2JPR7"/>
<dbReference type="EMBL" id="JQFZ01000147">
    <property type="protein sequence ID" value="KGO57432.1"/>
    <property type="molecule type" value="Genomic_DNA"/>
</dbReference>
<dbReference type="SUPFAM" id="SSF48452">
    <property type="entry name" value="TPR-like"/>
    <property type="match status" value="2"/>
</dbReference>
<dbReference type="STRING" id="27334.A0A0A2JPR7"/>
<dbReference type="Gene3D" id="3.40.50.300">
    <property type="entry name" value="P-loop containing nucleotide triphosphate hydrolases"/>
    <property type="match status" value="1"/>
</dbReference>
<dbReference type="OrthoDB" id="1658288at2759"/>
<dbReference type="Pfam" id="PF13424">
    <property type="entry name" value="TPR_12"/>
    <property type="match status" value="2"/>
</dbReference>
<accession>A0A0A2JPR7</accession>
<dbReference type="InterPro" id="IPR027417">
    <property type="entry name" value="P-loop_NTPase"/>
</dbReference>
<gene>
    <name evidence="1" type="ORF">PEX2_001070</name>
</gene>
<protein>
    <submittedName>
        <fullName evidence="1">Tetratricopeptide-like helical</fullName>
    </submittedName>
</protein>
<evidence type="ECO:0000313" key="1">
    <source>
        <dbReference type="EMBL" id="KGO57432.1"/>
    </source>
</evidence>
<sequence length="735" mass="83359">MATSTSFGGVNSGIQTSILNGTVNAQFHLPPVRPETPPTPLSTVPFRRDPEFVDRGTLFDQIHEKGSVPGSRIALVGLGGVGKSQLAIEYCYRVRDQSPETWVLWIHASNATRIEQSCRDLADRLRIPGRQDPEANVFKLLHDWLNDERKGKWVLILDNLDDEKSLHTPSPVVPDGLGNDQSGTPGRSIWAYLQENLNGLIIITSRSRRVVSRMVEDSDIIPVEPMDETHAITLFEKKLGAQAASEDVIQLTAALEFMPLAIVQAAAYIKQRLPRLSVTQYLETFRRSDHQKTSLLQYEGGQLRKEFPTVFFEMRRRRNTKYAIFSVSNEDLRMDASDGESSASDSVVDKFEDDILVLKEYLLISISPDETKFEMHRLVQLAMQEWLRAHGQLEKWQGQFIRILYSKFPLGTFENWPRCQLLFAHVQNAVAHQPDTKDLLGEWISLLQQAASFALTRGNFVDSRRMAHKAAIGQAKLFGPDNKKTLDSFEMLGVAYILGGQWKQAEELQLQVIKTHKQVLGPEHPKTLTSMNNLASIYQDQGRWGEAEELGVQVMDTHKQVLGSAHPDTLTSMNNLASIYRDQGRWGEAEELGVQVMDTHKQVLGSAHPKTLTSMNNLAFTHWEQGRWKEAEELEVQVMDTRKQVLGPEHPDTLSRKTRSAVDELVFLCAYHTTSELLGYRQPDYIGSMVLEFGFQLVELFYLLLEFKFILFELGFVVFNSKLLLFEVKVQFTTS</sequence>
<dbReference type="SUPFAM" id="SSF52540">
    <property type="entry name" value="P-loop containing nucleoside triphosphate hydrolases"/>
    <property type="match status" value="1"/>
</dbReference>
<dbReference type="VEuPathDB" id="FungiDB:PEXP_096330"/>
<evidence type="ECO:0000313" key="2">
    <source>
        <dbReference type="Proteomes" id="UP000030143"/>
    </source>
</evidence>
<dbReference type="PANTHER" id="PTHR46082:SF6">
    <property type="entry name" value="AAA+ ATPASE DOMAIN-CONTAINING PROTEIN-RELATED"/>
    <property type="match status" value="1"/>
</dbReference>
<dbReference type="PANTHER" id="PTHR46082">
    <property type="entry name" value="ATP/GTP-BINDING PROTEIN-RELATED"/>
    <property type="match status" value="1"/>
</dbReference>
<dbReference type="RefSeq" id="XP_016599100.1">
    <property type="nucleotide sequence ID" value="XM_016737385.1"/>
</dbReference>
<dbReference type="PhylomeDB" id="A0A0A2JPR7"/>
<comment type="caution">
    <text evidence="1">The sequence shown here is derived from an EMBL/GenBank/DDBJ whole genome shotgun (WGS) entry which is preliminary data.</text>
</comment>
<dbReference type="Proteomes" id="UP000030143">
    <property type="component" value="Unassembled WGS sequence"/>
</dbReference>
<reference evidence="1 2" key="1">
    <citation type="journal article" date="2015" name="Mol. Plant Microbe Interact.">
        <title>Genome, transcriptome, and functional analyses of Penicillium expansum provide new insights into secondary metabolism and pathogenicity.</title>
        <authorList>
            <person name="Ballester A.R."/>
            <person name="Marcet-Houben M."/>
            <person name="Levin E."/>
            <person name="Sela N."/>
            <person name="Selma-Lazaro C."/>
            <person name="Carmona L."/>
            <person name="Wisniewski M."/>
            <person name="Droby S."/>
            <person name="Gonzalez-Candelas L."/>
            <person name="Gabaldon T."/>
        </authorList>
    </citation>
    <scope>NUCLEOTIDE SEQUENCE [LARGE SCALE GENOMIC DNA]</scope>
    <source>
        <strain evidence="1 2">MD-8</strain>
    </source>
</reference>
<name>A0A0A2JPR7_PENEN</name>
<dbReference type="GeneID" id="27672804"/>
<dbReference type="Gene3D" id="1.25.40.10">
    <property type="entry name" value="Tetratricopeptide repeat domain"/>
    <property type="match status" value="2"/>
</dbReference>
<organism evidence="1 2">
    <name type="scientific">Penicillium expansum</name>
    <name type="common">Blue mold rot fungus</name>
    <dbReference type="NCBI Taxonomy" id="27334"/>
    <lineage>
        <taxon>Eukaryota</taxon>
        <taxon>Fungi</taxon>
        <taxon>Dikarya</taxon>
        <taxon>Ascomycota</taxon>
        <taxon>Pezizomycotina</taxon>
        <taxon>Eurotiomycetes</taxon>
        <taxon>Eurotiomycetidae</taxon>
        <taxon>Eurotiales</taxon>
        <taxon>Aspergillaceae</taxon>
        <taxon>Penicillium</taxon>
    </lineage>
</organism>
<dbReference type="InterPro" id="IPR053137">
    <property type="entry name" value="NLR-like"/>
</dbReference>
<keyword evidence="2" id="KW-1185">Reference proteome</keyword>
<dbReference type="InterPro" id="IPR011990">
    <property type="entry name" value="TPR-like_helical_dom_sf"/>
</dbReference>
<dbReference type="PRINTS" id="PR00381">
    <property type="entry name" value="KINESINLIGHT"/>
</dbReference>
<dbReference type="HOGENOM" id="CLU_000288_125_8_1"/>
<proteinExistence type="predicted"/>